<dbReference type="PANTHER" id="PTHR38013:SF1">
    <property type="entry name" value="GLYCOPROTEIN_POLYSACCHARIDE METABOLISM"/>
    <property type="match status" value="1"/>
</dbReference>
<feature type="signal peptide" evidence="1">
    <location>
        <begin position="1"/>
        <end position="18"/>
    </location>
</feature>
<comment type="caution">
    <text evidence="3">The sequence shown here is derived from an EMBL/GenBank/DDBJ whole genome shotgun (WGS) entry which is preliminary data.</text>
</comment>
<evidence type="ECO:0000256" key="1">
    <source>
        <dbReference type="SAM" id="SignalP"/>
    </source>
</evidence>
<protein>
    <submittedName>
        <fullName evidence="3">YbaY family lipoprotein</fullName>
    </submittedName>
</protein>
<evidence type="ECO:0000313" key="3">
    <source>
        <dbReference type="EMBL" id="MFD2095431.1"/>
    </source>
</evidence>
<evidence type="ECO:0000313" key="4">
    <source>
        <dbReference type="Proteomes" id="UP001597380"/>
    </source>
</evidence>
<dbReference type="Gene3D" id="2.40.128.270">
    <property type="match status" value="1"/>
</dbReference>
<dbReference type="EMBL" id="JBHUHT010000009">
    <property type="protein sequence ID" value="MFD2095431.1"/>
    <property type="molecule type" value="Genomic_DNA"/>
</dbReference>
<proteinExistence type="predicted"/>
<evidence type="ECO:0000259" key="2">
    <source>
        <dbReference type="Pfam" id="PF03724"/>
    </source>
</evidence>
<accession>A0ABW4XIS4</accession>
<name>A0ABW4XIS4_9GAMM</name>
<dbReference type="PROSITE" id="PS51257">
    <property type="entry name" value="PROKAR_LIPOPROTEIN"/>
    <property type="match status" value="1"/>
</dbReference>
<dbReference type="Proteomes" id="UP001597380">
    <property type="component" value="Unassembled WGS sequence"/>
</dbReference>
<dbReference type="Pfam" id="PF09619">
    <property type="entry name" value="YscW"/>
    <property type="match status" value="1"/>
</dbReference>
<gene>
    <name evidence="3" type="ORF">ACFSJ3_05485</name>
</gene>
<sequence length="272" mass="29234">MRACWKYAIALVFISLFAVVGCDQSQQKAPTEGDVKSGVTAEAKMAKIVGEAFYRERIALAPGAELIVFLEDVSKADAPSEVLGEFSAVLENAPPYAFEISYDESKIDSRARYNLRAQIRLDEQLLFTTTQAYDPFAGSENKLMMQKVTPSQSSDSYSLIGSWELATVAGQSIDVVPDMAKPSLSFLTSGSVTGTGGCNRLNGSYEADSKQKGSLTFSPIATTSMMCAKGMEAEAALFKLFDQVKTYSASATELKLMGIGGIELATLTRVAE</sequence>
<reference evidence="4" key="1">
    <citation type="journal article" date="2019" name="Int. J. Syst. Evol. Microbiol.">
        <title>The Global Catalogue of Microorganisms (GCM) 10K type strain sequencing project: providing services to taxonomists for standard genome sequencing and annotation.</title>
        <authorList>
            <consortium name="The Broad Institute Genomics Platform"/>
            <consortium name="The Broad Institute Genome Sequencing Center for Infectious Disease"/>
            <person name="Wu L."/>
            <person name="Ma J."/>
        </authorList>
    </citation>
    <scope>NUCLEOTIDE SEQUENCE [LARGE SCALE GENOMIC DNA]</scope>
    <source>
        <strain evidence="4">CGMCC 1.10992</strain>
    </source>
</reference>
<dbReference type="InterPro" id="IPR053196">
    <property type="entry name" value="Lipoprotein_YbaY-like"/>
</dbReference>
<feature type="chain" id="PRO_5046047585" evidence="1">
    <location>
        <begin position="19"/>
        <end position="272"/>
    </location>
</feature>
<dbReference type="InterPro" id="IPR038670">
    <property type="entry name" value="HslJ-like_sf"/>
</dbReference>
<keyword evidence="4" id="KW-1185">Reference proteome</keyword>
<dbReference type="PANTHER" id="PTHR38013">
    <property type="entry name" value="GLYCOPROTEIN/POLYSACCHARIDE METABOLISM"/>
    <property type="match status" value="1"/>
</dbReference>
<keyword evidence="1" id="KW-0732">Signal</keyword>
<keyword evidence="3" id="KW-0449">Lipoprotein</keyword>
<dbReference type="RefSeq" id="WP_345338600.1">
    <property type="nucleotide sequence ID" value="NZ_BAABLI010000006.1"/>
</dbReference>
<dbReference type="InterPro" id="IPR039366">
    <property type="entry name" value="Pilotin"/>
</dbReference>
<feature type="domain" description="DUF306" evidence="2">
    <location>
        <begin position="160"/>
        <end position="265"/>
    </location>
</feature>
<organism evidence="3 4">
    <name type="scientific">Corallincola platygyrae</name>
    <dbReference type="NCBI Taxonomy" id="1193278"/>
    <lineage>
        <taxon>Bacteria</taxon>
        <taxon>Pseudomonadati</taxon>
        <taxon>Pseudomonadota</taxon>
        <taxon>Gammaproteobacteria</taxon>
        <taxon>Alteromonadales</taxon>
        <taxon>Psychromonadaceae</taxon>
        <taxon>Corallincola</taxon>
    </lineage>
</organism>
<dbReference type="InterPro" id="IPR005184">
    <property type="entry name" value="DUF306_Meta_HslJ"/>
</dbReference>
<dbReference type="Pfam" id="PF03724">
    <property type="entry name" value="META"/>
    <property type="match status" value="1"/>
</dbReference>